<dbReference type="InterPro" id="IPR003617">
    <property type="entry name" value="TFIIS/CRSP70_N_sub"/>
</dbReference>
<dbReference type="PANTHER" id="PTHR47210">
    <property type="entry name" value="MEDIATOR OF RNA POLYMERASE II TRANSCRIPTION SUBUNIT 26C-RELATED"/>
    <property type="match status" value="1"/>
</dbReference>
<dbReference type="SMART" id="SM00509">
    <property type="entry name" value="TFS2N"/>
    <property type="match status" value="1"/>
</dbReference>
<feature type="compositionally biased region" description="Polar residues" evidence="4">
    <location>
        <begin position="212"/>
        <end position="222"/>
    </location>
</feature>
<dbReference type="eggNOG" id="ENOG502QTFQ">
    <property type="taxonomic scope" value="Eukaryota"/>
</dbReference>
<evidence type="ECO:0000313" key="6">
    <source>
        <dbReference type="EnsemblPlants" id="Bo3g005310.1"/>
    </source>
</evidence>
<dbReference type="CDD" id="cd00183">
    <property type="entry name" value="TFIIS_I"/>
    <property type="match status" value="1"/>
</dbReference>
<evidence type="ECO:0000313" key="7">
    <source>
        <dbReference type="Proteomes" id="UP000032141"/>
    </source>
</evidence>
<feature type="domain" description="TFIIS N-terminal" evidence="5">
    <location>
        <begin position="115"/>
        <end position="189"/>
    </location>
</feature>
<protein>
    <recommendedName>
        <fullName evidence="5">TFIIS N-terminal domain-containing protein</fullName>
    </recommendedName>
</protein>
<feature type="compositionally biased region" description="Low complexity" evidence="4">
    <location>
        <begin position="237"/>
        <end position="248"/>
    </location>
</feature>
<dbReference type="HOGENOM" id="CLU_071165_0_0_1"/>
<dbReference type="Gramene" id="Bo3g005310.1">
    <property type="protein sequence ID" value="Bo3g005310.1"/>
    <property type="gene ID" value="Bo3g005310"/>
</dbReference>
<dbReference type="Gene3D" id="1.20.930.10">
    <property type="entry name" value="Conserved domain common to transcription factors TFIIS, elongin A, CRSP70"/>
    <property type="match status" value="1"/>
</dbReference>
<dbReference type="PROSITE" id="PS51319">
    <property type="entry name" value="TFIIS_N"/>
    <property type="match status" value="1"/>
</dbReference>
<comment type="subcellular location">
    <subcellularLocation>
        <location evidence="1 3">Nucleus</location>
    </subcellularLocation>
</comment>
<accession>A0A0D3B0E6</accession>
<feature type="compositionally biased region" description="Gly residues" evidence="4">
    <location>
        <begin position="340"/>
        <end position="349"/>
    </location>
</feature>
<dbReference type="OMA" id="HQNTHAS"/>
<keyword evidence="7" id="KW-1185">Reference proteome</keyword>
<dbReference type="SUPFAM" id="SSF47676">
    <property type="entry name" value="Conserved domain common to transcription factors TFIIS, elongin A, CRSP70"/>
    <property type="match status" value="1"/>
</dbReference>
<dbReference type="GeneID" id="106328100"/>
<feature type="region of interest" description="Disordered" evidence="4">
    <location>
        <begin position="326"/>
        <end position="349"/>
    </location>
</feature>
<reference evidence="6" key="2">
    <citation type="submission" date="2015-03" db="UniProtKB">
        <authorList>
            <consortium name="EnsemblPlants"/>
        </authorList>
    </citation>
    <scope>IDENTIFICATION</scope>
</reference>
<feature type="compositionally biased region" description="Pro residues" evidence="4">
    <location>
        <begin position="270"/>
        <end position="280"/>
    </location>
</feature>
<evidence type="ECO:0000256" key="1">
    <source>
        <dbReference type="ARBA" id="ARBA00004123"/>
    </source>
</evidence>
<dbReference type="InterPro" id="IPR017923">
    <property type="entry name" value="TFIIS_N"/>
</dbReference>
<evidence type="ECO:0000256" key="3">
    <source>
        <dbReference type="PROSITE-ProRule" id="PRU00649"/>
    </source>
</evidence>
<feature type="region of interest" description="Disordered" evidence="4">
    <location>
        <begin position="212"/>
        <end position="296"/>
    </location>
</feature>
<evidence type="ECO:0000256" key="2">
    <source>
        <dbReference type="ARBA" id="ARBA00023242"/>
    </source>
</evidence>
<dbReference type="RefSeq" id="XP_013621919.1">
    <property type="nucleotide sequence ID" value="XM_013766465.1"/>
</dbReference>
<evidence type="ECO:0000256" key="4">
    <source>
        <dbReference type="SAM" id="MobiDB-lite"/>
    </source>
</evidence>
<dbReference type="Proteomes" id="UP000032141">
    <property type="component" value="Chromosome C3"/>
</dbReference>
<dbReference type="EnsemblPlants" id="Bo3g005310.1">
    <property type="protein sequence ID" value="Bo3g005310.1"/>
    <property type="gene ID" value="Bo3g005310"/>
</dbReference>
<dbReference type="InterPro" id="IPR035441">
    <property type="entry name" value="TFIIS/LEDGF_dom_sf"/>
</dbReference>
<feature type="compositionally biased region" description="Basic and acidic residues" evidence="4">
    <location>
        <begin position="284"/>
        <end position="296"/>
    </location>
</feature>
<sequence length="349" mass="39260">MDLDDFRSVMDNAGVDVWTFIDTAILVASLDYGQELKRRRDNIVERLYATSMANKCRNCDFGGGGGEVARANGSGGHEEEEEGGGEVREKSVNGEDDDEDDGYDPFAGLFDDEQKSVLEIKERLEDPDLSEEDLVELLQNLDDMEITFQALQETDIGRHVNKVRKHPSNDVRILAKKLVKKWKETVDEWVKLNPPGDLEPPSLIADEDSPQQRALHNGNRQQVPDFGYSPVPQTTQNGYSGSSSKNSNVAQPERKPRPVAPPQRRESPSPAKPSRPPPSQQPIQREKEHKEIDFDSARKRLQQNYRQAENAKKQRTIQVMDIHEIPKPKKGGFFPRRGGSSQGGGGRHW</sequence>
<organism evidence="6 7">
    <name type="scientific">Brassica oleracea var. oleracea</name>
    <dbReference type="NCBI Taxonomy" id="109376"/>
    <lineage>
        <taxon>Eukaryota</taxon>
        <taxon>Viridiplantae</taxon>
        <taxon>Streptophyta</taxon>
        <taxon>Embryophyta</taxon>
        <taxon>Tracheophyta</taxon>
        <taxon>Spermatophyta</taxon>
        <taxon>Magnoliopsida</taxon>
        <taxon>eudicotyledons</taxon>
        <taxon>Gunneridae</taxon>
        <taxon>Pentapetalae</taxon>
        <taxon>rosids</taxon>
        <taxon>malvids</taxon>
        <taxon>Brassicales</taxon>
        <taxon>Brassicaceae</taxon>
        <taxon>Brassiceae</taxon>
        <taxon>Brassica</taxon>
    </lineage>
</organism>
<dbReference type="OrthoDB" id="550309at2759"/>
<proteinExistence type="predicted"/>
<feature type="region of interest" description="Disordered" evidence="4">
    <location>
        <begin position="69"/>
        <end position="109"/>
    </location>
</feature>
<dbReference type="KEGG" id="boe:106328100"/>
<name>A0A0D3B0E6_BRAOL</name>
<dbReference type="PANTHER" id="PTHR47210:SF4">
    <property type="entry name" value="TFIIS N-TERMINAL DOMAIN-CONTAINING PROTEIN"/>
    <property type="match status" value="1"/>
</dbReference>
<dbReference type="Pfam" id="PF08711">
    <property type="entry name" value="Med26"/>
    <property type="match status" value="1"/>
</dbReference>
<dbReference type="AlphaFoldDB" id="A0A0D3B0E6"/>
<dbReference type="InterPro" id="IPR044790">
    <property type="entry name" value="MD26C-like"/>
</dbReference>
<reference evidence="6 7" key="1">
    <citation type="journal article" date="2014" name="Genome Biol.">
        <title>Transcriptome and methylome profiling reveals relics of genome dominance in the mesopolyploid Brassica oleracea.</title>
        <authorList>
            <person name="Parkin I.A."/>
            <person name="Koh C."/>
            <person name="Tang H."/>
            <person name="Robinson S.J."/>
            <person name="Kagale S."/>
            <person name="Clarke W.E."/>
            <person name="Town C.D."/>
            <person name="Nixon J."/>
            <person name="Krishnakumar V."/>
            <person name="Bidwell S.L."/>
            <person name="Denoeud F."/>
            <person name="Belcram H."/>
            <person name="Links M.G."/>
            <person name="Just J."/>
            <person name="Clarke C."/>
            <person name="Bender T."/>
            <person name="Huebert T."/>
            <person name="Mason A.S."/>
            <person name="Pires J.C."/>
            <person name="Barker G."/>
            <person name="Moore J."/>
            <person name="Walley P.G."/>
            <person name="Manoli S."/>
            <person name="Batley J."/>
            <person name="Edwards D."/>
            <person name="Nelson M.N."/>
            <person name="Wang X."/>
            <person name="Paterson A.H."/>
            <person name="King G."/>
            <person name="Bancroft I."/>
            <person name="Chalhoub B."/>
            <person name="Sharpe A.G."/>
        </authorList>
    </citation>
    <scope>NUCLEOTIDE SEQUENCE</scope>
    <source>
        <strain evidence="6 7">cv. TO1000</strain>
    </source>
</reference>
<feature type="compositionally biased region" description="Acidic residues" evidence="4">
    <location>
        <begin position="94"/>
        <end position="103"/>
    </location>
</feature>
<dbReference type="GO" id="GO:0005634">
    <property type="term" value="C:nucleus"/>
    <property type="evidence" value="ECO:0007669"/>
    <property type="project" value="UniProtKB-SubCell"/>
</dbReference>
<keyword evidence="2 3" id="KW-0539">Nucleus</keyword>
<evidence type="ECO:0000259" key="5">
    <source>
        <dbReference type="PROSITE" id="PS51319"/>
    </source>
</evidence>
<dbReference type="STRING" id="109376.A0A0D3B0E6"/>